<dbReference type="PANTHER" id="PTHR11557">
    <property type="entry name" value="PORPHOBILINOGEN DEAMINASE"/>
    <property type="match status" value="1"/>
</dbReference>
<dbReference type="GO" id="GO:0004852">
    <property type="term" value="F:uroporphyrinogen-III synthase activity"/>
    <property type="evidence" value="ECO:0007669"/>
    <property type="project" value="InterPro"/>
</dbReference>
<dbReference type="EMBL" id="LT985188">
    <property type="protein sequence ID" value="SPD86811.1"/>
    <property type="molecule type" value="Genomic_DNA"/>
</dbReference>
<dbReference type="KEGG" id="mgg:MPLG2_1784"/>
<proteinExistence type="inferred from homology"/>
<sequence length="523" mass="53107">MQIRLATRGSRLALAQSGLIADALRNLGAEVELVRVRTLGDVSTAPLSSLGGVGVFVAAVREAVLAGDCDLAVHSLKDLPTRPAEGLTIAAIPEREDARDALCARNNFTLDALPAGSWVGTGSPRRAAQLALTRPDLRVADIRGNVDTRLARVGKDLDAVVLAAAGLHRLGLAGAITQYLGTLDMMPAPAQGALAIECRSDDLPMIELLARLDDPGTRAAVELERAAMRAVEAGCAAPFGALARANLGDLSIHAVLATGAGARRSIVVGPIASADELALRVAAEVAPLRGLRVLIPPSGLADVLEAERTTVNTQAFTVTEPLAVRPFVQALTEAPDVIAFTSARTVRVLTEGGVDLATEIPLGTTIAAVGDATAAALREAGLRVGLKPTNGSGGAALAGVFADGPGTVLIPGAADPAPDLAEALAARGWNVVPVPVYRTMPVTSVDATIADAWPDYDVFVVTAPSVARAASELLDMPGPPVVALGATSAAAAAALGFDVVGTATEATAAGLVDALVALRKEQS</sequence>
<evidence type="ECO:0000256" key="6">
    <source>
        <dbReference type="ARBA" id="ARBA00048169"/>
    </source>
</evidence>
<comment type="function">
    <text evidence="1 7">Tetrapolymerization of the monopyrrole PBG into the hydroxymethylbilane pre-uroporphyrinogen in several discrete steps.</text>
</comment>
<dbReference type="RefSeq" id="WP_158680979.1">
    <property type="nucleotide sequence ID" value="NZ_BAAAGO010000022.1"/>
</dbReference>
<evidence type="ECO:0000259" key="8">
    <source>
        <dbReference type="Pfam" id="PF01379"/>
    </source>
</evidence>
<protein>
    <recommendedName>
        <fullName evidence="7">Porphobilinogen deaminase</fullName>
        <shortName evidence="7">PBG</shortName>
        <ecNumber evidence="7">2.5.1.61</ecNumber>
    </recommendedName>
    <alternativeName>
        <fullName evidence="7">Hydroxymethylbilane synthase</fullName>
        <shortName evidence="7">HMBS</shortName>
    </alternativeName>
    <alternativeName>
        <fullName evidence="7">Pre-uroporphyrinogen synthase</fullName>
    </alternativeName>
</protein>
<keyword evidence="12" id="KW-1185">Reference proteome</keyword>
<evidence type="ECO:0000259" key="9">
    <source>
        <dbReference type="Pfam" id="PF02602"/>
    </source>
</evidence>
<dbReference type="InterPro" id="IPR022417">
    <property type="entry name" value="Porphobilin_deaminase_N"/>
</dbReference>
<comment type="miscellaneous">
    <text evidence="7">The porphobilinogen subunits are added to the dipyrromethane group.</text>
</comment>
<evidence type="ECO:0000313" key="12">
    <source>
        <dbReference type="Proteomes" id="UP000238164"/>
    </source>
</evidence>
<dbReference type="NCBIfam" id="TIGR00212">
    <property type="entry name" value="hemC"/>
    <property type="match status" value="1"/>
</dbReference>
<feature type="domain" description="Tetrapyrrole biosynthesis uroporphyrinogen III synthase" evidence="9">
    <location>
        <begin position="322"/>
        <end position="512"/>
    </location>
</feature>
<dbReference type="PRINTS" id="PR00151">
    <property type="entry name" value="PORPHBDMNASE"/>
</dbReference>
<reference evidence="11 12" key="1">
    <citation type="submission" date="2018-02" db="EMBL/GenBank/DDBJ databases">
        <authorList>
            <person name="Cohen D.B."/>
            <person name="Kent A.D."/>
        </authorList>
    </citation>
    <scope>NUCLEOTIDE SEQUENCE [LARGE SCALE GENOMIC DNA]</scope>
    <source>
        <strain evidence="11">1</strain>
    </source>
</reference>
<organism evidence="11 12">
    <name type="scientific">Micropruina glycogenica</name>
    <dbReference type="NCBI Taxonomy" id="75385"/>
    <lineage>
        <taxon>Bacteria</taxon>
        <taxon>Bacillati</taxon>
        <taxon>Actinomycetota</taxon>
        <taxon>Actinomycetes</taxon>
        <taxon>Propionibacteriales</taxon>
        <taxon>Nocardioidaceae</taxon>
        <taxon>Micropruina</taxon>
    </lineage>
</organism>
<comment type="catalytic activity">
    <reaction evidence="6 7">
        <text>4 porphobilinogen + H2O = hydroxymethylbilane + 4 NH4(+)</text>
        <dbReference type="Rhea" id="RHEA:13185"/>
        <dbReference type="ChEBI" id="CHEBI:15377"/>
        <dbReference type="ChEBI" id="CHEBI:28938"/>
        <dbReference type="ChEBI" id="CHEBI:57845"/>
        <dbReference type="ChEBI" id="CHEBI:58126"/>
        <dbReference type="EC" id="2.5.1.61"/>
    </reaction>
</comment>
<evidence type="ECO:0000256" key="5">
    <source>
        <dbReference type="ARBA" id="ARBA00023244"/>
    </source>
</evidence>
<evidence type="ECO:0000256" key="4">
    <source>
        <dbReference type="ARBA" id="ARBA00022679"/>
    </source>
</evidence>
<dbReference type="Pfam" id="PF02602">
    <property type="entry name" value="HEM4"/>
    <property type="match status" value="1"/>
</dbReference>
<dbReference type="Gene3D" id="3.30.160.40">
    <property type="entry name" value="Porphobilinogen deaminase, C-terminal domain"/>
    <property type="match status" value="1"/>
</dbReference>
<dbReference type="SUPFAM" id="SSF69618">
    <property type="entry name" value="HemD-like"/>
    <property type="match status" value="1"/>
</dbReference>
<dbReference type="InterPro" id="IPR003754">
    <property type="entry name" value="4pyrrol_synth_uPrphyn_synth"/>
</dbReference>
<dbReference type="PROSITE" id="PS00533">
    <property type="entry name" value="PORPHOBILINOGEN_DEAM"/>
    <property type="match status" value="1"/>
</dbReference>
<dbReference type="Proteomes" id="UP000238164">
    <property type="component" value="Chromosome 1"/>
</dbReference>
<dbReference type="InterPro" id="IPR000860">
    <property type="entry name" value="HemC"/>
</dbReference>
<dbReference type="Gene3D" id="3.40.50.10090">
    <property type="match status" value="2"/>
</dbReference>
<dbReference type="Pfam" id="PF01379">
    <property type="entry name" value="Porphobil_deam"/>
    <property type="match status" value="1"/>
</dbReference>
<gene>
    <name evidence="7 11" type="primary">hemC</name>
    <name evidence="11" type="ORF">MPLG2_1784</name>
</gene>
<dbReference type="GO" id="GO:0006782">
    <property type="term" value="P:protoporphyrinogen IX biosynthetic process"/>
    <property type="evidence" value="ECO:0007669"/>
    <property type="project" value="UniProtKB-UniRule"/>
</dbReference>
<feature type="domain" description="Porphobilinogen deaminase C-terminal" evidence="10">
    <location>
        <begin position="220"/>
        <end position="284"/>
    </location>
</feature>
<dbReference type="AlphaFoldDB" id="A0A2N9JFB7"/>
<dbReference type="HAMAP" id="MF_00260">
    <property type="entry name" value="Porphobil_deam"/>
    <property type="match status" value="1"/>
</dbReference>
<name>A0A2N9JFB7_9ACTN</name>
<evidence type="ECO:0000256" key="2">
    <source>
        <dbReference type="ARBA" id="ARBA00005638"/>
    </source>
</evidence>
<dbReference type="Gene3D" id="3.40.190.10">
    <property type="entry name" value="Periplasmic binding protein-like II"/>
    <property type="match status" value="2"/>
</dbReference>
<dbReference type="PANTHER" id="PTHR11557:SF0">
    <property type="entry name" value="PORPHOBILINOGEN DEAMINASE"/>
    <property type="match status" value="1"/>
</dbReference>
<dbReference type="InterPro" id="IPR036108">
    <property type="entry name" value="4pyrrol_syn_uPrphyn_synt_sf"/>
</dbReference>
<dbReference type="Pfam" id="PF03900">
    <property type="entry name" value="Porphobil_deamC"/>
    <property type="match status" value="1"/>
</dbReference>
<dbReference type="SUPFAM" id="SSF54782">
    <property type="entry name" value="Porphobilinogen deaminase (hydroxymethylbilane synthase), C-terminal domain"/>
    <property type="match status" value="1"/>
</dbReference>
<dbReference type="GO" id="GO:0004418">
    <property type="term" value="F:hydroxymethylbilane synthase activity"/>
    <property type="evidence" value="ECO:0007669"/>
    <property type="project" value="UniProtKB-UniRule"/>
</dbReference>
<dbReference type="GO" id="GO:0005737">
    <property type="term" value="C:cytoplasm"/>
    <property type="evidence" value="ECO:0007669"/>
    <property type="project" value="UniProtKB-UniRule"/>
</dbReference>
<evidence type="ECO:0000259" key="10">
    <source>
        <dbReference type="Pfam" id="PF03900"/>
    </source>
</evidence>
<dbReference type="EC" id="2.5.1.61" evidence="7"/>
<comment type="cofactor">
    <cofactor evidence="7">
        <name>dipyrromethane</name>
        <dbReference type="ChEBI" id="CHEBI:60342"/>
    </cofactor>
    <text evidence="7">Binds 1 dipyrromethane group covalently.</text>
</comment>
<feature type="domain" description="Porphobilinogen deaminase N-terminal" evidence="8">
    <location>
        <begin position="3"/>
        <end position="204"/>
    </location>
</feature>
<dbReference type="SUPFAM" id="SSF53850">
    <property type="entry name" value="Periplasmic binding protein-like II"/>
    <property type="match status" value="1"/>
</dbReference>
<evidence type="ECO:0000256" key="3">
    <source>
        <dbReference type="ARBA" id="ARBA00011245"/>
    </source>
</evidence>
<accession>A0A2N9JFB7</accession>
<dbReference type="InterPro" id="IPR036803">
    <property type="entry name" value="Porphobilinogen_deaminase_C_sf"/>
</dbReference>
<comment type="similarity">
    <text evidence="2 7">Belongs to the HMBS family.</text>
</comment>
<evidence type="ECO:0000256" key="1">
    <source>
        <dbReference type="ARBA" id="ARBA00002869"/>
    </source>
</evidence>
<keyword evidence="4 7" id="KW-0808">Transferase</keyword>
<feature type="modified residue" description="S-(dipyrrolylmethanemethyl)cysteine" evidence="7">
    <location>
        <position position="235"/>
    </location>
</feature>
<evidence type="ECO:0000313" key="11">
    <source>
        <dbReference type="EMBL" id="SPD86811.1"/>
    </source>
</evidence>
<comment type="subunit">
    <text evidence="3 7">Monomer.</text>
</comment>
<keyword evidence="5 7" id="KW-0627">Porphyrin biosynthesis</keyword>
<evidence type="ECO:0000256" key="7">
    <source>
        <dbReference type="HAMAP-Rule" id="MF_00260"/>
    </source>
</evidence>
<dbReference type="InterPro" id="IPR022418">
    <property type="entry name" value="Porphobilinogen_deaminase_C"/>
</dbReference>
<dbReference type="InterPro" id="IPR022419">
    <property type="entry name" value="Porphobilin_deaminase_cofac_BS"/>
</dbReference>
<dbReference type="FunFam" id="3.40.190.10:FF:000005">
    <property type="entry name" value="Porphobilinogen deaminase"/>
    <property type="match status" value="1"/>
</dbReference>
<dbReference type="OrthoDB" id="9810298at2"/>